<dbReference type="GO" id="GO:0009253">
    <property type="term" value="P:peptidoglycan catabolic process"/>
    <property type="evidence" value="ECO:0007669"/>
    <property type="project" value="InterPro"/>
</dbReference>
<evidence type="ECO:0000256" key="2">
    <source>
        <dbReference type="ARBA" id="ARBA00022638"/>
    </source>
</evidence>
<dbReference type="RefSeq" id="WP_067552887.1">
    <property type="nucleotide sequence ID" value="NZ_CP016895.1"/>
</dbReference>
<accession>A0A1B2LXU4</accession>
<keyword evidence="2 3" id="KW-0081">Bacteriolytic enzyme</keyword>
<dbReference type="PANTHER" id="PTHR38107">
    <property type="match status" value="1"/>
</dbReference>
<dbReference type="InterPro" id="IPR002196">
    <property type="entry name" value="Glyco_hydro_24"/>
</dbReference>
<dbReference type="InterPro" id="IPR051018">
    <property type="entry name" value="Bacteriophage_GH24"/>
</dbReference>
<dbReference type="PANTHER" id="PTHR38107:SF3">
    <property type="entry name" value="LYSOZYME RRRD-RELATED"/>
    <property type="match status" value="1"/>
</dbReference>
<dbReference type="Proteomes" id="UP000093391">
    <property type="component" value="Chromosome"/>
</dbReference>
<proteinExistence type="inferred from homology"/>
<dbReference type="GO" id="GO:0042742">
    <property type="term" value="P:defense response to bacterium"/>
    <property type="evidence" value="ECO:0007669"/>
    <property type="project" value="UniProtKB-KW"/>
</dbReference>
<sequence length="168" mass="19197">MSKTKYTVTALTVISAIGVAFTTSYEGTVLKPYYDSGKVATIGTGTTIYPNGQRVKITDPPITKKQAAEYLQFHMNKDAQRFNKTLQGVKLSQDEYDLYMDFTYQFGTGAWQQSSMLRNLKAEQYVQACKSLLKWRYVAKKDCSIRSNNCYGVWTRQQARYNKCLEAQ</sequence>
<dbReference type="GO" id="GO:0016998">
    <property type="term" value="P:cell wall macromolecule catabolic process"/>
    <property type="evidence" value="ECO:0007669"/>
    <property type="project" value="InterPro"/>
</dbReference>
<keyword evidence="3" id="KW-0326">Glycosidase</keyword>
<dbReference type="AlphaFoldDB" id="A0A1B2LXU4"/>
<dbReference type="KEGG" id="ala:BFG52_03915"/>
<comment type="catalytic activity">
    <reaction evidence="3">
        <text>Hydrolysis of (1-&gt;4)-beta-linkages between N-acetylmuramic acid and N-acetyl-D-glucosamine residues in a peptidoglycan and between N-acetyl-D-glucosamine residues in chitodextrins.</text>
        <dbReference type="EC" id="3.2.1.17"/>
    </reaction>
</comment>
<dbReference type="Pfam" id="PF00959">
    <property type="entry name" value="Phage_lysozyme"/>
    <property type="match status" value="1"/>
</dbReference>
<keyword evidence="1 3" id="KW-0929">Antimicrobial</keyword>
<dbReference type="EMBL" id="CP016895">
    <property type="protein sequence ID" value="AOA57583.1"/>
    <property type="molecule type" value="Genomic_DNA"/>
</dbReference>
<dbReference type="EC" id="3.2.1.17" evidence="3"/>
<dbReference type="CDD" id="cd16901">
    <property type="entry name" value="lyz_P1"/>
    <property type="match status" value="1"/>
</dbReference>
<keyword evidence="5" id="KW-1185">Reference proteome</keyword>
<dbReference type="InterPro" id="IPR023347">
    <property type="entry name" value="Lysozyme_dom_sf"/>
</dbReference>
<reference evidence="4 5" key="1">
    <citation type="submission" date="2016-08" db="EMBL/GenBank/DDBJ databases">
        <authorList>
            <person name="Seilhamer J.J."/>
        </authorList>
    </citation>
    <scope>NUCLEOTIDE SEQUENCE [LARGE SCALE GENOMIC DNA]</scope>
    <source>
        <strain evidence="4 5">BRTC-1</strain>
    </source>
</reference>
<dbReference type="SUPFAM" id="SSF53955">
    <property type="entry name" value="Lysozyme-like"/>
    <property type="match status" value="1"/>
</dbReference>
<protein>
    <recommendedName>
        <fullName evidence="3">Lysozyme</fullName>
        <ecNumber evidence="3">3.2.1.17</ecNumber>
    </recommendedName>
</protein>
<gene>
    <name evidence="4" type="ORF">BFG52_03915</name>
</gene>
<evidence type="ECO:0000313" key="4">
    <source>
        <dbReference type="EMBL" id="AOA57583.1"/>
    </source>
</evidence>
<organism evidence="4 5">
    <name type="scientific">Acinetobacter larvae</name>
    <dbReference type="NCBI Taxonomy" id="1789224"/>
    <lineage>
        <taxon>Bacteria</taxon>
        <taxon>Pseudomonadati</taxon>
        <taxon>Pseudomonadota</taxon>
        <taxon>Gammaproteobacteria</taxon>
        <taxon>Moraxellales</taxon>
        <taxon>Moraxellaceae</taxon>
        <taxon>Acinetobacter</taxon>
    </lineage>
</organism>
<evidence type="ECO:0000313" key="5">
    <source>
        <dbReference type="Proteomes" id="UP000093391"/>
    </source>
</evidence>
<evidence type="ECO:0000256" key="1">
    <source>
        <dbReference type="ARBA" id="ARBA00022529"/>
    </source>
</evidence>
<dbReference type="InterPro" id="IPR023346">
    <property type="entry name" value="Lysozyme-like_dom_sf"/>
</dbReference>
<dbReference type="Gene3D" id="1.10.530.40">
    <property type="match status" value="1"/>
</dbReference>
<dbReference type="OrthoDB" id="8141296at2"/>
<comment type="similarity">
    <text evidence="3">Belongs to the glycosyl hydrolase 24 family.</text>
</comment>
<name>A0A1B2LXU4_9GAMM</name>
<dbReference type="STRING" id="1789224.BFG52_03915"/>
<dbReference type="GO" id="GO:0031640">
    <property type="term" value="P:killing of cells of another organism"/>
    <property type="evidence" value="ECO:0007669"/>
    <property type="project" value="UniProtKB-KW"/>
</dbReference>
<dbReference type="GO" id="GO:0003796">
    <property type="term" value="F:lysozyme activity"/>
    <property type="evidence" value="ECO:0007669"/>
    <property type="project" value="UniProtKB-EC"/>
</dbReference>
<keyword evidence="3" id="KW-0378">Hydrolase</keyword>
<evidence type="ECO:0000256" key="3">
    <source>
        <dbReference type="RuleBase" id="RU003788"/>
    </source>
</evidence>